<feature type="non-terminal residue" evidence="1">
    <location>
        <position position="123"/>
    </location>
</feature>
<dbReference type="SUPFAM" id="SSF54637">
    <property type="entry name" value="Thioesterase/thiol ester dehydrase-isomerase"/>
    <property type="match status" value="1"/>
</dbReference>
<accession>X0VB76</accession>
<sequence>METEPTLPSPVEALIPHRKPLCMIDRLIDVKDHGGTAEAEVTSDNVMLDENGQLDPLAAAEMIAQTYAAVKGYDVRLSGKPVKQGFLVGIRKIEFLKLVFVGDLLRINVDTVAAISGFAVVKG</sequence>
<dbReference type="AlphaFoldDB" id="X0VB76"/>
<protein>
    <submittedName>
        <fullName evidence="1">Uncharacterized protein</fullName>
    </submittedName>
</protein>
<dbReference type="InterPro" id="IPR016776">
    <property type="entry name" value="ApeP-like_dehydratase"/>
</dbReference>
<dbReference type="Gene3D" id="3.10.129.10">
    <property type="entry name" value="Hotdog Thioesterase"/>
    <property type="match status" value="1"/>
</dbReference>
<dbReference type="EMBL" id="BARS01037763">
    <property type="protein sequence ID" value="GAG15364.1"/>
    <property type="molecule type" value="Genomic_DNA"/>
</dbReference>
<reference evidence="1" key="1">
    <citation type="journal article" date="2014" name="Front. Microbiol.">
        <title>High frequency of phylogenetically diverse reductive dehalogenase-homologous genes in deep subseafloor sedimentary metagenomes.</title>
        <authorList>
            <person name="Kawai M."/>
            <person name="Futagami T."/>
            <person name="Toyoda A."/>
            <person name="Takaki Y."/>
            <person name="Nishi S."/>
            <person name="Hori S."/>
            <person name="Arai W."/>
            <person name="Tsubouchi T."/>
            <person name="Morono Y."/>
            <person name="Uchiyama I."/>
            <person name="Ito T."/>
            <person name="Fujiyama A."/>
            <person name="Inagaki F."/>
            <person name="Takami H."/>
        </authorList>
    </citation>
    <scope>NUCLEOTIDE SEQUENCE</scope>
    <source>
        <strain evidence="1">Expedition CK06-06</strain>
    </source>
</reference>
<proteinExistence type="predicted"/>
<dbReference type="InterPro" id="IPR029069">
    <property type="entry name" value="HotDog_dom_sf"/>
</dbReference>
<evidence type="ECO:0000313" key="1">
    <source>
        <dbReference type="EMBL" id="GAG15364.1"/>
    </source>
</evidence>
<name>X0VB76_9ZZZZ</name>
<dbReference type="Pfam" id="PF22817">
    <property type="entry name" value="ApeP-like"/>
    <property type="match status" value="1"/>
</dbReference>
<gene>
    <name evidence="1" type="ORF">S01H1_57863</name>
</gene>
<comment type="caution">
    <text evidence="1">The sequence shown here is derived from an EMBL/GenBank/DDBJ whole genome shotgun (WGS) entry which is preliminary data.</text>
</comment>
<organism evidence="1">
    <name type="scientific">marine sediment metagenome</name>
    <dbReference type="NCBI Taxonomy" id="412755"/>
    <lineage>
        <taxon>unclassified sequences</taxon>
        <taxon>metagenomes</taxon>
        <taxon>ecological metagenomes</taxon>
    </lineage>
</organism>